<keyword evidence="2" id="KW-0238">DNA-binding</keyword>
<sequence length="135" mass="15245">MGAVWFQIDQRSSTPLYAQIINGVKEAAAKGIITPGDKLPTVRELASSIMINPNTVAKAYQELEREGIIVTMRGRGTFLATQEQRLSMEEKAAAIAPFLEKLLVETHHLQMTESELLDMLTAGVRDWYEERRKQR</sequence>
<dbReference type="OrthoDB" id="362473at2"/>
<keyword evidence="6" id="KW-1185">Reference proteome</keyword>
<comment type="caution">
    <text evidence="5">The sequence shown here is derived from an EMBL/GenBank/DDBJ whole genome shotgun (WGS) entry which is preliminary data.</text>
</comment>
<dbReference type="Gene3D" id="1.10.10.10">
    <property type="entry name" value="Winged helix-like DNA-binding domain superfamily/Winged helix DNA-binding domain"/>
    <property type="match status" value="1"/>
</dbReference>
<evidence type="ECO:0000313" key="6">
    <source>
        <dbReference type="Proteomes" id="UP000271031"/>
    </source>
</evidence>
<evidence type="ECO:0000259" key="4">
    <source>
        <dbReference type="PROSITE" id="PS50949"/>
    </source>
</evidence>
<dbReference type="SUPFAM" id="SSF46785">
    <property type="entry name" value="Winged helix' DNA-binding domain"/>
    <property type="match status" value="1"/>
</dbReference>
<dbReference type="Proteomes" id="UP000271031">
    <property type="component" value="Unassembled WGS sequence"/>
</dbReference>
<protein>
    <submittedName>
        <fullName evidence="5">GntR family transcriptional regulator</fullName>
    </submittedName>
</protein>
<dbReference type="CDD" id="cd07377">
    <property type="entry name" value="WHTH_GntR"/>
    <property type="match status" value="1"/>
</dbReference>
<proteinExistence type="predicted"/>
<dbReference type="GO" id="GO:0003677">
    <property type="term" value="F:DNA binding"/>
    <property type="evidence" value="ECO:0007669"/>
    <property type="project" value="UniProtKB-KW"/>
</dbReference>
<dbReference type="InterPro" id="IPR036390">
    <property type="entry name" value="WH_DNA-bd_sf"/>
</dbReference>
<dbReference type="PANTHER" id="PTHR38445">
    <property type="entry name" value="HTH-TYPE TRANSCRIPTIONAL REPRESSOR YTRA"/>
    <property type="match status" value="1"/>
</dbReference>
<dbReference type="AlphaFoldDB" id="A0A3M8DHA0"/>
<dbReference type="SMART" id="SM00345">
    <property type="entry name" value="HTH_GNTR"/>
    <property type="match status" value="1"/>
</dbReference>
<evidence type="ECO:0000256" key="2">
    <source>
        <dbReference type="ARBA" id="ARBA00023125"/>
    </source>
</evidence>
<dbReference type="GO" id="GO:0003700">
    <property type="term" value="F:DNA-binding transcription factor activity"/>
    <property type="evidence" value="ECO:0007669"/>
    <property type="project" value="InterPro"/>
</dbReference>
<organism evidence="5 6">
    <name type="scientific">Brevibacillus fluminis</name>
    <dbReference type="NCBI Taxonomy" id="511487"/>
    <lineage>
        <taxon>Bacteria</taxon>
        <taxon>Bacillati</taxon>
        <taxon>Bacillota</taxon>
        <taxon>Bacilli</taxon>
        <taxon>Bacillales</taxon>
        <taxon>Paenibacillaceae</taxon>
        <taxon>Brevibacillus</taxon>
    </lineage>
</organism>
<dbReference type="PROSITE" id="PS50949">
    <property type="entry name" value="HTH_GNTR"/>
    <property type="match status" value="1"/>
</dbReference>
<keyword evidence="1" id="KW-0805">Transcription regulation</keyword>
<name>A0A3M8DHA0_9BACL</name>
<dbReference type="PANTHER" id="PTHR38445:SF9">
    <property type="entry name" value="HTH-TYPE TRANSCRIPTIONAL REPRESSOR YTRA"/>
    <property type="match status" value="1"/>
</dbReference>
<evidence type="ECO:0000256" key="3">
    <source>
        <dbReference type="ARBA" id="ARBA00023163"/>
    </source>
</evidence>
<dbReference type="EMBL" id="RHHQ01000012">
    <property type="protein sequence ID" value="RNB87386.1"/>
    <property type="molecule type" value="Genomic_DNA"/>
</dbReference>
<feature type="domain" description="HTH gntR-type" evidence="4">
    <location>
        <begin position="14"/>
        <end position="82"/>
    </location>
</feature>
<keyword evidence="3" id="KW-0804">Transcription</keyword>
<evidence type="ECO:0000313" key="5">
    <source>
        <dbReference type="EMBL" id="RNB87386.1"/>
    </source>
</evidence>
<evidence type="ECO:0000256" key="1">
    <source>
        <dbReference type="ARBA" id="ARBA00023015"/>
    </source>
</evidence>
<reference evidence="5 6" key="1">
    <citation type="submission" date="2018-10" db="EMBL/GenBank/DDBJ databases">
        <title>Phylogenomics of Brevibacillus.</title>
        <authorList>
            <person name="Dunlap C."/>
        </authorList>
    </citation>
    <scope>NUCLEOTIDE SEQUENCE [LARGE SCALE GENOMIC DNA]</scope>
    <source>
        <strain evidence="5 6">JCM 15716</strain>
    </source>
</reference>
<accession>A0A3M8DHA0</accession>
<dbReference type="InterPro" id="IPR000524">
    <property type="entry name" value="Tscrpt_reg_HTH_GntR"/>
</dbReference>
<dbReference type="Pfam" id="PF00392">
    <property type="entry name" value="GntR"/>
    <property type="match status" value="1"/>
</dbReference>
<dbReference type="InterPro" id="IPR036388">
    <property type="entry name" value="WH-like_DNA-bd_sf"/>
</dbReference>
<gene>
    <name evidence="5" type="ORF">EDM56_17140</name>
</gene>